<protein>
    <recommendedName>
        <fullName evidence="3">NACHT-NTPase and P-loop NTPases N-terminal domain-containing protein</fullName>
    </recommendedName>
</protein>
<name>A0AAE8M7N3_9HYPO</name>
<reference evidence="1" key="1">
    <citation type="submission" date="2018-03" db="EMBL/GenBank/DDBJ databases">
        <authorList>
            <person name="Guldener U."/>
        </authorList>
    </citation>
    <scope>NUCLEOTIDE SEQUENCE</scope>
</reference>
<dbReference type="Gene3D" id="1.25.40.20">
    <property type="entry name" value="Ankyrin repeat-containing domain"/>
    <property type="match status" value="1"/>
</dbReference>
<dbReference type="InterPro" id="IPR036770">
    <property type="entry name" value="Ankyrin_rpt-contain_sf"/>
</dbReference>
<evidence type="ECO:0000313" key="1">
    <source>
        <dbReference type="EMBL" id="SPJ75634.1"/>
    </source>
</evidence>
<organism evidence="1 2">
    <name type="scientific">Fusarium torulosum</name>
    <dbReference type="NCBI Taxonomy" id="33205"/>
    <lineage>
        <taxon>Eukaryota</taxon>
        <taxon>Fungi</taxon>
        <taxon>Dikarya</taxon>
        <taxon>Ascomycota</taxon>
        <taxon>Pezizomycotina</taxon>
        <taxon>Sordariomycetes</taxon>
        <taxon>Hypocreomycetidae</taxon>
        <taxon>Hypocreales</taxon>
        <taxon>Nectriaceae</taxon>
        <taxon>Fusarium</taxon>
    </lineage>
</organism>
<accession>A0AAE8M7N3</accession>
<sequence>MEAAASIIAFGQVAAAIGKCVIKAKKLWDQAQDLPDEIKALILRLQGYESIFQVMDKQYPNQQYLQALPTYSIVQDNLKVSMGALTLLRDNADHLISKLDAKKGLKRKLAAVKIIIGKDNSDQLKDRLNDSIALLNLSCQAWNMTITMLTPDLIAARLTQTLKTHYGNHQLSEKPTIEADGEGESRRNVKAIEHNRVLPTTKHNTKLSKTYTPSRLGRFAMAYTTSTGAWQAYIQWPSWLSASVYELQSSPSLGGWSYNYRVYNIISPKSEIIQMIEKGDKNGVLELFNTRKASPFDKDNEGRSLLYYAADSKRFELCQLFLSLGLQNALTDRVGKMNESPLTPLVFNPNRQNPEQDWMKITDLFQSYLDEPETNMILRLFDCGREWAYGDEFAMIFRQRFMPKFYTGPLSHRLEAFRLGSFHMDSTGSLKRLLSQDRQITSFDVSQSSREKLSLVHSAAVAMSIRFADEAIPQKRGAAQWPLYNDSWSYLVEQVAKVASVEDLHTYETVQPWDAYHVPIWSGTPLVSVIGGALCYLSPDVSFYHWDSVFQQSLQEWARNLQAAGVDLTEYGRREADILKEQMRGALDSNAIETSRSSIRDSLPSYCATLKVQERAGVWNDKHWVPVRLLALKFGPSASDWQIVWAPEFEWMACEFWKMIERQDPIMPGSWVDS</sequence>
<comment type="caution">
    <text evidence="1">The sequence shown here is derived from an EMBL/GenBank/DDBJ whole genome shotgun (WGS) entry which is preliminary data.</text>
</comment>
<keyword evidence="2" id="KW-1185">Reference proteome</keyword>
<evidence type="ECO:0000313" key="2">
    <source>
        <dbReference type="Proteomes" id="UP001187734"/>
    </source>
</evidence>
<gene>
    <name evidence="1" type="ORF">FTOL_05365</name>
</gene>
<dbReference type="EMBL" id="ONZP01000171">
    <property type="protein sequence ID" value="SPJ75634.1"/>
    <property type="molecule type" value="Genomic_DNA"/>
</dbReference>
<dbReference type="AlphaFoldDB" id="A0AAE8M7N3"/>
<proteinExistence type="predicted"/>
<evidence type="ECO:0008006" key="3">
    <source>
        <dbReference type="Google" id="ProtNLM"/>
    </source>
</evidence>
<dbReference type="Proteomes" id="UP001187734">
    <property type="component" value="Unassembled WGS sequence"/>
</dbReference>